<dbReference type="RefSeq" id="XP_008720868.1">
    <property type="nucleotide sequence ID" value="XM_008722646.1"/>
</dbReference>
<protein>
    <recommendedName>
        <fullName evidence="4">RRM domain-containing protein</fullName>
    </recommendedName>
</protein>
<dbReference type="OrthoDB" id="439808at2759"/>
<organism evidence="5 6">
    <name type="scientific">Cyphellophora europaea (strain CBS 101466)</name>
    <name type="common">Phialophora europaea</name>
    <dbReference type="NCBI Taxonomy" id="1220924"/>
    <lineage>
        <taxon>Eukaryota</taxon>
        <taxon>Fungi</taxon>
        <taxon>Dikarya</taxon>
        <taxon>Ascomycota</taxon>
        <taxon>Pezizomycotina</taxon>
        <taxon>Eurotiomycetes</taxon>
        <taxon>Chaetothyriomycetidae</taxon>
        <taxon>Chaetothyriales</taxon>
        <taxon>Cyphellophoraceae</taxon>
        <taxon>Cyphellophora</taxon>
    </lineage>
</organism>
<evidence type="ECO:0000313" key="5">
    <source>
        <dbReference type="EMBL" id="ETN37336.1"/>
    </source>
</evidence>
<dbReference type="GO" id="GO:0005634">
    <property type="term" value="C:nucleus"/>
    <property type="evidence" value="ECO:0007669"/>
    <property type="project" value="TreeGrafter"/>
</dbReference>
<dbReference type="eggNOG" id="KOG0118">
    <property type="taxonomic scope" value="Eukaryota"/>
</dbReference>
<name>W2RLG8_CYPE1</name>
<evidence type="ECO:0000256" key="1">
    <source>
        <dbReference type="ARBA" id="ARBA00022884"/>
    </source>
</evidence>
<feature type="region of interest" description="Disordered" evidence="3">
    <location>
        <begin position="77"/>
        <end position="158"/>
    </location>
</feature>
<dbReference type="InterPro" id="IPR000504">
    <property type="entry name" value="RRM_dom"/>
</dbReference>
<dbReference type="VEuPathDB" id="FungiDB:HMPREF1541_08327"/>
<dbReference type="EMBL" id="KB822724">
    <property type="protein sequence ID" value="ETN37336.1"/>
    <property type="molecule type" value="Genomic_DNA"/>
</dbReference>
<proteinExistence type="predicted"/>
<dbReference type="Gene3D" id="3.30.70.330">
    <property type="match status" value="1"/>
</dbReference>
<dbReference type="CDD" id="cd21608">
    <property type="entry name" value="RRM2_NsCP33_like"/>
    <property type="match status" value="1"/>
</dbReference>
<dbReference type="HOGENOM" id="CLU_012062_28_1_1"/>
<dbReference type="PANTHER" id="PTHR48024">
    <property type="entry name" value="GEO13361P1-RELATED"/>
    <property type="match status" value="1"/>
</dbReference>
<dbReference type="SMART" id="SM00360">
    <property type="entry name" value="RRM"/>
    <property type="match status" value="1"/>
</dbReference>
<dbReference type="InterPro" id="IPR048289">
    <property type="entry name" value="RRM2_NsCP33-like"/>
</dbReference>
<feature type="compositionally biased region" description="Gly residues" evidence="3">
    <location>
        <begin position="138"/>
        <end position="158"/>
    </location>
</feature>
<feature type="compositionally biased region" description="Gly residues" evidence="3">
    <location>
        <begin position="83"/>
        <end position="110"/>
    </location>
</feature>
<reference evidence="5 6" key="1">
    <citation type="submission" date="2013-03" db="EMBL/GenBank/DDBJ databases">
        <title>The Genome Sequence of Phialophora europaea CBS 101466.</title>
        <authorList>
            <consortium name="The Broad Institute Genomics Platform"/>
            <person name="Cuomo C."/>
            <person name="de Hoog S."/>
            <person name="Gorbushina A."/>
            <person name="Walker B."/>
            <person name="Young S.K."/>
            <person name="Zeng Q."/>
            <person name="Gargeya S."/>
            <person name="Fitzgerald M."/>
            <person name="Haas B."/>
            <person name="Abouelleil A."/>
            <person name="Allen A.W."/>
            <person name="Alvarado L."/>
            <person name="Arachchi H.M."/>
            <person name="Berlin A.M."/>
            <person name="Chapman S.B."/>
            <person name="Gainer-Dewar J."/>
            <person name="Goldberg J."/>
            <person name="Griggs A."/>
            <person name="Gujja S."/>
            <person name="Hansen M."/>
            <person name="Howarth C."/>
            <person name="Imamovic A."/>
            <person name="Ireland A."/>
            <person name="Larimer J."/>
            <person name="McCowan C."/>
            <person name="Murphy C."/>
            <person name="Pearson M."/>
            <person name="Poon T.W."/>
            <person name="Priest M."/>
            <person name="Roberts A."/>
            <person name="Saif S."/>
            <person name="Shea T."/>
            <person name="Sisk P."/>
            <person name="Sykes S."/>
            <person name="Wortman J."/>
            <person name="Nusbaum C."/>
            <person name="Birren B."/>
        </authorList>
    </citation>
    <scope>NUCLEOTIDE SEQUENCE [LARGE SCALE GENOMIC DNA]</scope>
    <source>
        <strain evidence="5 6">CBS 101466</strain>
    </source>
</reference>
<keyword evidence="1 2" id="KW-0694">RNA-binding</keyword>
<dbReference type="InterPro" id="IPR035979">
    <property type="entry name" value="RBD_domain_sf"/>
</dbReference>
<dbReference type="Proteomes" id="UP000030752">
    <property type="component" value="Unassembled WGS sequence"/>
</dbReference>
<dbReference type="InterPro" id="IPR012677">
    <property type="entry name" value="Nucleotide-bd_a/b_plait_sf"/>
</dbReference>
<evidence type="ECO:0000256" key="3">
    <source>
        <dbReference type="SAM" id="MobiDB-lite"/>
    </source>
</evidence>
<dbReference type="InParanoid" id="W2RLG8"/>
<evidence type="ECO:0000256" key="2">
    <source>
        <dbReference type="PROSITE-ProRule" id="PRU00176"/>
    </source>
</evidence>
<dbReference type="GeneID" id="19975666"/>
<feature type="domain" description="RRM" evidence="4">
    <location>
        <begin position="2"/>
        <end position="80"/>
    </location>
</feature>
<dbReference type="SUPFAM" id="SSF54928">
    <property type="entry name" value="RNA-binding domain, RBD"/>
    <property type="match status" value="1"/>
</dbReference>
<accession>W2RLG8</accession>
<dbReference type="PANTHER" id="PTHR48024:SF60">
    <property type="entry name" value="RNA-BINDING PROTEIN, PUTATIVE (AFU_ORTHOLOGUE AFUA_3G08580)-RELATED"/>
    <property type="match status" value="1"/>
</dbReference>
<dbReference type="InterPro" id="IPR050886">
    <property type="entry name" value="RNA-binding_reg"/>
</dbReference>
<gene>
    <name evidence="5" type="ORF">HMPREF1541_08327</name>
</gene>
<dbReference type="AlphaFoldDB" id="W2RLG8"/>
<keyword evidence="6" id="KW-1185">Reference proteome</keyword>
<dbReference type="Pfam" id="PF00076">
    <property type="entry name" value="RRM_1"/>
    <property type="match status" value="1"/>
</dbReference>
<dbReference type="GO" id="GO:0003723">
    <property type="term" value="F:RNA binding"/>
    <property type="evidence" value="ECO:0007669"/>
    <property type="project" value="UniProtKB-UniRule"/>
</dbReference>
<sequence length="158" mass="16909">MAKLFIGGLAWHTTDETLREGFQQYGTVEEAVVVKDRDTNRSRGFGFVRFATRAEADIALSNMNNTEFDGRLIRVDHAQDNRPGGGQRGGYAPRGGYPAGGHMSRGGYGPGPNPFSYGRGGFPAPYTHERPPQLQQPGGQGGQNPYQGRGGGGDQNGP</sequence>
<dbReference type="STRING" id="1220924.W2RLG8"/>
<evidence type="ECO:0000259" key="4">
    <source>
        <dbReference type="PROSITE" id="PS50102"/>
    </source>
</evidence>
<dbReference type="PROSITE" id="PS50102">
    <property type="entry name" value="RRM"/>
    <property type="match status" value="1"/>
</dbReference>
<evidence type="ECO:0000313" key="6">
    <source>
        <dbReference type="Proteomes" id="UP000030752"/>
    </source>
</evidence>